<dbReference type="InterPro" id="IPR003918">
    <property type="entry name" value="NADH_UbQ_OxRdtase"/>
</dbReference>
<comment type="catalytic activity">
    <reaction evidence="16 17">
        <text>a ubiquinone + NADH + 5 H(+)(in) = a ubiquinol + NAD(+) + 4 H(+)(out)</text>
        <dbReference type="Rhea" id="RHEA:29091"/>
        <dbReference type="Rhea" id="RHEA-COMP:9565"/>
        <dbReference type="Rhea" id="RHEA-COMP:9566"/>
        <dbReference type="ChEBI" id="CHEBI:15378"/>
        <dbReference type="ChEBI" id="CHEBI:16389"/>
        <dbReference type="ChEBI" id="CHEBI:17976"/>
        <dbReference type="ChEBI" id="CHEBI:57540"/>
        <dbReference type="ChEBI" id="CHEBI:57945"/>
        <dbReference type="EC" id="7.1.1.2"/>
    </reaction>
</comment>
<dbReference type="Pfam" id="PF01059">
    <property type="entry name" value="Oxidored_q5_N"/>
    <property type="match status" value="1"/>
</dbReference>
<dbReference type="Pfam" id="PF00361">
    <property type="entry name" value="Proton_antipo_M"/>
    <property type="match status" value="1"/>
</dbReference>
<dbReference type="GO" id="GO:0008137">
    <property type="term" value="F:NADH dehydrogenase (ubiquinone) activity"/>
    <property type="evidence" value="ECO:0007669"/>
    <property type="project" value="UniProtKB-UniRule"/>
</dbReference>
<evidence type="ECO:0000256" key="1">
    <source>
        <dbReference type="ARBA" id="ARBA00003257"/>
    </source>
</evidence>
<dbReference type="EC" id="7.1.1.2" evidence="4 17"/>
<evidence type="ECO:0000256" key="16">
    <source>
        <dbReference type="ARBA" id="ARBA00049551"/>
    </source>
</evidence>
<accession>K7NC17</accession>
<feature type="transmembrane region" description="Helical" evidence="17">
    <location>
        <begin position="32"/>
        <end position="52"/>
    </location>
</feature>
<dbReference type="PANTHER" id="PTHR43507:SF20">
    <property type="entry name" value="NADH-UBIQUINONE OXIDOREDUCTASE CHAIN 4"/>
    <property type="match status" value="1"/>
</dbReference>
<feature type="domain" description="NADH:quinone oxidoreductase/Mrp antiporter transmembrane" evidence="18">
    <location>
        <begin position="107"/>
        <end position="315"/>
    </location>
</feature>
<evidence type="ECO:0000256" key="3">
    <source>
        <dbReference type="ARBA" id="ARBA00009025"/>
    </source>
</evidence>
<feature type="transmembrane region" description="Helical" evidence="17">
    <location>
        <begin position="180"/>
        <end position="201"/>
    </location>
</feature>
<dbReference type="GO" id="GO:0031966">
    <property type="term" value="C:mitochondrial membrane"/>
    <property type="evidence" value="ECO:0007669"/>
    <property type="project" value="UniProtKB-SubCell"/>
</dbReference>
<feature type="transmembrane region" description="Helical" evidence="17">
    <location>
        <begin position="87"/>
        <end position="105"/>
    </location>
</feature>
<evidence type="ECO:0000256" key="5">
    <source>
        <dbReference type="ARBA" id="ARBA00021006"/>
    </source>
</evidence>
<keyword evidence="12 17" id="KW-0520">NAD</keyword>
<dbReference type="GO" id="GO:0015990">
    <property type="term" value="P:electron transport coupled proton transport"/>
    <property type="evidence" value="ECO:0007669"/>
    <property type="project" value="TreeGrafter"/>
</dbReference>
<organism evidence="20">
    <name type="scientific">Ricania marginalis</name>
    <dbReference type="NCBI Taxonomy" id="1082597"/>
    <lineage>
        <taxon>Eukaryota</taxon>
        <taxon>Metazoa</taxon>
        <taxon>Ecdysozoa</taxon>
        <taxon>Arthropoda</taxon>
        <taxon>Hexapoda</taxon>
        <taxon>Insecta</taxon>
        <taxon>Pterygota</taxon>
        <taxon>Neoptera</taxon>
        <taxon>Paraneoptera</taxon>
        <taxon>Hemiptera</taxon>
        <taxon>Auchenorrhyncha</taxon>
        <taxon>Fulgoroidea</taxon>
        <taxon>Ricaniidae</taxon>
        <taxon>Ricania</taxon>
    </lineage>
</organism>
<dbReference type="InterPro" id="IPR000260">
    <property type="entry name" value="NADH4_N"/>
</dbReference>
<dbReference type="PRINTS" id="PR01437">
    <property type="entry name" value="NUOXDRDTASE4"/>
</dbReference>
<evidence type="ECO:0000256" key="12">
    <source>
        <dbReference type="ARBA" id="ARBA00023027"/>
    </source>
</evidence>
<evidence type="ECO:0000256" key="8">
    <source>
        <dbReference type="ARBA" id="ARBA00022692"/>
    </source>
</evidence>
<feature type="transmembrane region" description="Helical" evidence="17">
    <location>
        <begin position="58"/>
        <end position="75"/>
    </location>
</feature>
<feature type="transmembrane region" description="Helical" evidence="17">
    <location>
        <begin position="298"/>
        <end position="319"/>
    </location>
</feature>
<evidence type="ECO:0000256" key="13">
    <source>
        <dbReference type="ARBA" id="ARBA00023075"/>
    </source>
</evidence>
<feature type="transmembrane region" description="Helical" evidence="17">
    <location>
        <begin position="6"/>
        <end position="25"/>
    </location>
</feature>
<evidence type="ECO:0000256" key="2">
    <source>
        <dbReference type="ARBA" id="ARBA00004225"/>
    </source>
</evidence>
<feature type="transmembrane region" description="Helical" evidence="17">
    <location>
        <begin position="270"/>
        <end position="292"/>
    </location>
</feature>
<comment type="function">
    <text evidence="17">Core subunit of the mitochondrial membrane respiratory chain NADH dehydrogenase (Complex I) which catalyzes electron transfer from NADH through the respiratory chain, using ubiquinone as an electron acceptor. Essential for the catalytic activity and assembly of complex I.</text>
</comment>
<keyword evidence="14 17" id="KW-0496">Mitochondrion</keyword>
<evidence type="ECO:0000313" key="20">
    <source>
        <dbReference type="EMBL" id="AEO18322.1"/>
    </source>
</evidence>
<comment type="function">
    <text evidence="1">Core subunit of the mitochondrial membrane respiratory chain NADH dehydrogenase (Complex I) that is believed to belong to the minimal assembly required for catalysis. Complex I functions in the transfer of electrons from NADH to the respiratory chain. The immediate electron acceptor for the enzyme is believed to be ubiquinone.</text>
</comment>
<dbReference type="EMBL" id="JN242415">
    <property type="protein sequence ID" value="AEO18322.1"/>
    <property type="molecule type" value="Genomic_DNA"/>
</dbReference>
<feature type="transmembrane region" description="Helical" evidence="17">
    <location>
        <begin position="208"/>
        <end position="229"/>
    </location>
</feature>
<protein>
    <recommendedName>
        <fullName evidence="5 17">NADH-ubiquinone oxidoreductase chain 4</fullName>
        <ecNumber evidence="4 17">7.1.1.2</ecNumber>
    </recommendedName>
</protein>
<evidence type="ECO:0000256" key="10">
    <source>
        <dbReference type="ARBA" id="ARBA00022982"/>
    </source>
</evidence>
<evidence type="ECO:0000256" key="14">
    <source>
        <dbReference type="ARBA" id="ARBA00023128"/>
    </source>
</evidence>
<dbReference type="GO" id="GO:0042773">
    <property type="term" value="P:ATP synthesis coupled electron transport"/>
    <property type="evidence" value="ECO:0007669"/>
    <property type="project" value="InterPro"/>
</dbReference>
<comment type="subcellular location">
    <subcellularLocation>
        <location evidence="2 17">Mitochondrion membrane</location>
        <topology evidence="2 17">Multi-pass membrane protein</topology>
    </subcellularLocation>
</comment>
<name>K7NC17_9HEMI</name>
<feature type="transmembrane region" description="Helical" evidence="17">
    <location>
        <begin position="235"/>
        <end position="263"/>
    </location>
</feature>
<feature type="transmembrane region" description="Helical" evidence="17">
    <location>
        <begin position="419"/>
        <end position="439"/>
    </location>
</feature>
<reference evidence="20" key="1">
    <citation type="journal article" date="2012" name="PLoS ONE">
        <title>A Molecular Phylogeny of Hemiptera Inferred from Mitochondrial Genome Sequences.</title>
        <authorList>
            <person name="Song N."/>
            <person name="Liang A.P."/>
            <person name="Bu C.P."/>
        </authorList>
    </citation>
    <scope>NUCLEOTIDE SEQUENCE</scope>
</reference>
<dbReference type="PANTHER" id="PTHR43507">
    <property type="entry name" value="NADH-UBIQUINONE OXIDOREDUCTASE CHAIN 4"/>
    <property type="match status" value="1"/>
</dbReference>
<sequence length="440" mass="52385">MLSFIFYMFFLIPLSYFNVWSVYIYGFFFFFFFFFFLMVYFLMVFLLLFLMFLVLDSLSYLFCNLSIWICILMLCSVIRMKMPFSSFYLFCVSFLLFMLFVVFLVMDFFYFYFFFEGSLIPVFLIIFGWGLQPERLSAGFFFIFYTLFVSFPFLLCILYIHSIFGSFFYFLDFSLFGDFFMFFILFSFLVKFPLFGVHLWLPSAHVEAPVSGSMILAGVLLKLGGYGFIRSMSFLYFFLFNYGSFFVSLSLYGCLLVSLFCLVQSDLKILIAYSSVCHMSVVIGGLFTMTSWGLLGSVVFMLGHGFVSSGLFFSWYCLWSFSETKIFLGLGSCKFFTFFVFIRVYFLYFKYVIVLLELIYFLKFLFFLVLFLGVSMLFIISFLFFFLSACYSLSIFFLSQHGVNSNLLNYCFFCYVREFYVLFLHFYPVIFMMFDLFFFF</sequence>
<proteinExistence type="inferred from homology"/>
<evidence type="ECO:0000256" key="15">
    <source>
        <dbReference type="ARBA" id="ARBA00023136"/>
    </source>
</evidence>
<evidence type="ECO:0000259" key="18">
    <source>
        <dbReference type="Pfam" id="PF00361"/>
    </source>
</evidence>
<keyword evidence="10 17" id="KW-0249">Electron transport</keyword>
<keyword evidence="8 17" id="KW-0812">Transmembrane</keyword>
<dbReference type="GO" id="GO:0048039">
    <property type="term" value="F:ubiquinone binding"/>
    <property type="evidence" value="ECO:0007669"/>
    <property type="project" value="TreeGrafter"/>
</dbReference>
<evidence type="ECO:0000256" key="4">
    <source>
        <dbReference type="ARBA" id="ARBA00012944"/>
    </source>
</evidence>
<gene>
    <name evidence="20" type="primary">nad4</name>
</gene>
<keyword evidence="9" id="KW-1278">Translocase</keyword>
<feature type="transmembrane region" description="Helical" evidence="17">
    <location>
        <begin position="138"/>
        <end position="160"/>
    </location>
</feature>
<keyword evidence="11 17" id="KW-1133">Transmembrane helix</keyword>
<feature type="transmembrane region" description="Helical" evidence="17">
    <location>
        <begin position="377"/>
        <end position="399"/>
    </location>
</feature>
<feature type="transmembrane region" description="Helical" evidence="17">
    <location>
        <begin position="111"/>
        <end position="131"/>
    </location>
</feature>
<evidence type="ECO:0000256" key="6">
    <source>
        <dbReference type="ARBA" id="ARBA00022448"/>
    </source>
</evidence>
<feature type="domain" description="NADH:ubiquinone oxidoreductase chain 4 N-terminal" evidence="19">
    <location>
        <begin position="1"/>
        <end position="101"/>
    </location>
</feature>
<comment type="similarity">
    <text evidence="3 17">Belongs to the complex I subunit 4 family.</text>
</comment>
<dbReference type="GO" id="GO:0003954">
    <property type="term" value="F:NADH dehydrogenase activity"/>
    <property type="evidence" value="ECO:0007669"/>
    <property type="project" value="TreeGrafter"/>
</dbReference>
<keyword evidence="6 17" id="KW-0813">Transport</keyword>
<evidence type="ECO:0000256" key="7">
    <source>
        <dbReference type="ARBA" id="ARBA00022660"/>
    </source>
</evidence>
<evidence type="ECO:0000256" key="9">
    <source>
        <dbReference type="ARBA" id="ARBA00022967"/>
    </source>
</evidence>
<evidence type="ECO:0000256" key="17">
    <source>
        <dbReference type="RuleBase" id="RU003297"/>
    </source>
</evidence>
<keyword evidence="15 17" id="KW-0472">Membrane</keyword>
<keyword evidence="13 17" id="KW-0830">Ubiquinone</keyword>
<dbReference type="InterPro" id="IPR001750">
    <property type="entry name" value="ND/Mrp_TM"/>
</dbReference>
<evidence type="ECO:0000259" key="19">
    <source>
        <dbReference type="Pfam" id="PF01059"/>
    </source>
</evidence>
<keyword evidence="7 17" id="KW-0679">Respiratory chain</keyword>
<dbReference type="AlphaFoldDB" id="K7NC17"/>
<geneLocation type="mitochondrion" evidence="20"/>
<evidence type="ECO:0000256" key="11">
    <source>
        <dbReference type="ARBA" id="ARBA00022989"/>
    </source>
</evidence>